<dbReference type="PANTHER" id="PTHR43101">
    <property type="entry name" value="BETA-FRUCTOSIDASE"/>
    <property type="match status" value="1"/>
</dbReference>
<dbReference type="InterPro" id="IPR001362">
    <property type="entry name" value="Glyco_hydro_32"/>
</dbReference>
<sequence>MKHSTLSTPLSRALLTLFLLSTPTLSSILPRTGSDPYSCHSNHFPGPLNPSFEEPALKSWTVVSGTAFGPLSSSSESTYWGGPFQKVGTNFLWGITQAGESVVGVLHSSTFKASNVMSFLIGGGYDPSNLYVGLQLVSTSAILLKQTATNDEAMIRIVWDTREWAGQQVRVVVVDNSTAESWGHVNVDDVRTGCDALGDAGLHFNVLGQNNQIEEKDSGLSAEELFALDPIRPQFHYTPYQGWINDPAGLVQWEGRHQLFSQFNPDEPLWGPMHWSHADSPDAVHWRELPVALYPPPTSNPADNSGRFTGSAVVDNSTGALHLIFTDFTNIDANPGAVAETVISASSTDGTTFAYSPKNPLIARPPPGSSNAFRDPKVFWDKNDETWKMVVGSGEGDKGRVQLYVAKDEALLSWEYVSVVAEGDGSTGNIWECPNMFPIDDKWVLFYGGDALGFYEVGSYNGTNFVSEKMGLLDAGPDSYAMQWYVDDAGRNLAITWMGNWPTSKWPSRINGWAGAQSVTRELFLRDDGGLGSKPIAEVANLASGPVQNLGKKNVHGTIKVGSTNTARLQLEVDLKASNAPAFTTFLYQSKAESVVLKYNFGNRTLTLDTTSAGYGQAGTWSAVIAAPKNDVLTLDILIDRSSVEIFAGDGTAMTATVFPRYQESTDIKIEAVGGKAAFNSIKLTPFGSTWKA</sequence>
<organism evidence="9 10">
    <name type="scientific">Cadophora malorum</name>
    <dbReference type="NCBI Taxonomy" id="108018"/>
    <lineage>
        <taxon>Eukaryota</taxon>
        <taxon>Fungi</taxon>
        <taxon>Dikarya</taxon>
        <taxon>Ascomycota</taxon>
        <taxon>Pezizomycotina</taxon>
        <taxon>Leotiomycetes</taxon>
        <taxon>Helotiales</taxon>
        <taxon>Ploettnerulaceae</taxon>
        <taxon>Cadophora</taxon>
    </lineage>
</organism>
<accession>A0A8H7TDL2</accession>
<evidence type="ECO:0000259" key="7">
    <source>
        <dbReference type="Pfam" id="PF00251"/>
    </source>
</evidence>
<dbReference type="SUPFAM" id="SSF75005">
    <property type="entry name" value="Arabinanase/levansucrase/invertase"/>
    <property type="match status" value="1"/>
</dbReference>
<evidence type="ECO:0000259" key="8">
    <source>
        <dbReference type="Pfam" id="PF08244"/>
    </source>
</evidence>
<dbReference type="GO" id="GO:0005975">
    <property type="term" value="P:carbohydrate metabolic process"/>
    <property type="evidence" value="ECO:0007669"/>
    <property type="project" value="InterPro"/>
</dbReference>
<protein>
    <recommendedName>
        <fullName evidence="2">beta-fructofuranosidase</fullName>
        <ecNumber evidence="2">3.2.1.26</ecNumber>
    </recommendedName>
</protein>
<dbReference type="EC" id="3.2.1.26" evidence="2"/>
<dbReference type="InterPro" id="IPR013320">
    <property type="entry name" value="ConA-like_dom_sf"/>
</dbReference>
<feature type="chain" id="PRO_5034695974" description="beta-fructofuranosidase" evidence="6">
    <location>
        <begin position="27"/>
        <end position="693"/>
    </location>
</feature>
<reference evidence="9" key="1">
    <citation type="submission" date="2021-02" db="EMBL/GenBank/DDBJ databases">
        <title>Genome sequence Cadophora malorum strain M34.</title>
        <authorList>
            <person name="Stefanovic E."/>
            <person name="Vu D."/>
            <person name="Scully C."/>
            <person name="Dijksterhuis J."/>
            <person name="Roader J."/>
            <person name="Houbraken J."/>
        </authorList>
    </citation>
    <scope>NUCLEOTIDE SEQUENCE</scope>
    <source>
        <strain evidence="9">M34</strain>
    </source>
</reference>
<dbReference type="Pfam" id="PF08244">
    <property type="entry name" value="Glyco_hydro_32C"/>
    <property type="match status" value="1"/>
</dbReference>
<dbReference type="GO" id="GO:0004564">
    <property type="term" value="F:beta-fructofuranosidase activity"/>
    <property type="evidence" value="ECO:0007669"/>
    <property type="project" value="UniProtKB-EC"/>
</dbReference>
<dbReference type="CDD" id="cd08996">
    <property type="entry name" value="GH32_FFase"/>
    <property type="match status" value="1"/>
</dbReference>
<evidence type="ECO:0000256" key="6">
    <source>
        <dbReference type="SAM" id="SignalP"/>
    </source>
</evidence>
<dbReference type="AlphaFoldDB" id="A0A8H7TDL2"/>
<dbReference type="Gene3D" id="2.115.10.20">
    <property type="entry name" value="Glycosyl hydrolase domain, family 43"/>
    <property type="match status" value="1"/>
</dbReference>
<comment type="caution">
    <text evidence="9">The sequence shown here is derived from an EMBL/GenBank/DDBJ whole genome shotgun (WGS) entry which is preliminary data.</text>
</comment>
<evidence type="ECO:0000313" key="9">
    <source>
        <dbReference type="EMBL" id="KAG4417200.1"/>
    </source>
</evidence>
<name>A0A8H7TDL2_9HELO</name>
<dbReference type="OrthoDB" id="202537at2759"/>
<gene>
    <name evidence="9" type="ORF">IFR04_009649</name>
</gene>
<dbReference type="Gene3D" id="2.60.120.560">
    <property type="entry name" value="Exo-inulinase, domain 1"/>
    <property type="match status" value="1"/>
</dbReference>
<proteinExistence type="inferred from homology"/>
<dbReference type="PANTHER" id="PTHR43101:SF1">
    <property type="entry name" value="BETA-FRUCTOSIDASE"/>
    <property type="match status" value="1"/>
</dbReference>
<dbReference type="InterPro" id="IPR013148">
    <property type="entry name" value="Glyco_hydro_32_N"/>
</dbReference>
<dbReference type="InterPro" id="IPR013189">
    <property type="entry name" value="Glyco_hydro_32_C"/>
</dbReference>
<dbReference type="SUPFAM" id="SSF49899">
    <property type="entry name" value="Concanavalin A-like lectins/glucanases"/>
    <property type="match status" value="1"/>
</dbReference>
<keyword evidence="10" id="KW-1185">Reference proteome</keyword>
<evidence type="ECO:0000256" key="5">
    <source>
        <dbReference type="RuleBase" id="RU362110"/>
    </source>
</evidence>
<dbReference type="SMART" id="SM00640">
    <property type="entry name" value="Glyco_32"/>
    <property type="match status" value="1"/>
</dbReference>
<feature type="signal peptide" evidence="6">
    <location>
        <begin position="1"/>
        <end position="26"/>
    </location>
</feature>
<dbReference type="InterPro" id="IPR023296">
    <property type="entry name" value="Glyco_hydro_beta-prop_sf"/>
</dbReference>
<keyword evidence="6" id="KW-0732">Signal</keyword>
<dbReference type="InterPro" id="IPR051214">
    <property type="entry name" value="GH32_Enzymes"/>
</dbReference>
<evidence type="ECO:0000256" key="1">
    <source>
        <dbReference type="ARBA" id="ARBA00009902"/>
    </source>
</evidence>
<dbReference type="Pfam" id="PF00251">
    <property type="entry name" value="Glyco_hydro_32N"/>
    <property type="match status" value="1"/>
</dbReference>
<dbReference type="EMBL" id="JAFJYH010000161">
    <property type="protein sequence ID" value="KAG4417200.1"/>
    <property type="molecule type" value="Genomic_DNA"/>
</dbReference>
<keyword evidence="4 5" id="KW-0326">Glycosidase</keyword>
<dbReference type="Proteomes" id="UP000664132">
    <property type="component" value="Unassembled WGS sequence"/>
</dbReference>
<comment type="similarity">
    <text evidence="1 5">Belongs to the glycosyl hydrolase 32 family.</text>
</comment>
<evidence type="ECO:0000256" key="3">
    <source>
        <dbReference type="ARBA" id="ARBA00022801"/>
    </source>
</evidence>
<keyword evidence="3 5" id="KW-0378">Hydrolase</keyword>
<evidence type="ECO:0000313" key="10">
    <source>
        <dbReference type="Proteomes" id="UP000664132"/>
    </source>
</evidence>
<feature type="domain" description="Glycosyl hydrolase family 32 C-terminal" evidence="8">
    <location>
        <begin position="550"/>
        <end position="685"/>
    </location>
</feature>
<evidence type="ECO:0000256" key="4">
    <source>
        <dbReference type="ARBA" id="ARBA00023295"/>
    </source>
</evidence>
<evidence type="ECO:0000256" key="2">
    <source>
        <dbReference type="ARBA" id="ARBA00012758"/>
    </source>
</evidence>
<feature type="domain" description="Glycosyl hydrolase family 32 N-terminal" evidence="7">
    <location>
        <begin position="236"/>
        <end position="531"/>
    </location>
</feature>